<dbReference type="Proteomes" id="UP000299102">
    <property type="component" value="Unassembled WGS sequence"/>
</dbReference>
<sequence length="82" mass="9035">MYFKGSLMRVWVEGHTGEISTGAITAARGANLGPLMRRLHLQIYGGPARPLSTKFQMDFWCWAYLLGSRCSSGGAWPSPQMA</sequence>
<dbReference type="EMBL" id="BGZK01000944">
    <property type="protein sequence ID" value="GBP65961.1"/>
    <property type="molecule type" value="Genomic_DNA"/>
</dbReference>
<evidence type="ECO:0000313" key="1">
    <source>
        <dbReference type="EMBL" id="GBP65961.1"/>
    </source>
</evidence>
<comment type="caution">
    <text evidence="1">The sequence shown here is derived from an EMBL/GenBank/DDBJ whole genome shotgun (WGS) entry which is preliminary data.</text>
</comment>
<evidence type="ECO:0000313" key="2">
    <source>
        <dbReference type="Proteomes" id="UP000299102"/>
    </source>
</evidence>
<dbReference type="AlphaFoldDB" id="A0A4C1XQ38"/>
<protein>
    <submittedName>
        <fullName evidence="1">Uncharacterized protein</fullName>
    </submittedName>
</protein>
<gene>
    <name evidence="1" type="ORF">EVAR_45881_1</name>
</gene>
<organism evidence="1 2">
    <name type="scientific">Eumeta variegata</name>
    <name type="common">Bagworm moth</name>
    <name type="synonym">Eumeta japonica</name>
    <dbReference type="NCBI Taxonomy" id="151549"/>
    <lineage>
        <taxon>Eukaryota</taxon>
        <taxon>Metazoa</taxon>
        <taxon>Ecdysozoa</taxon>
        <taxon>Arthropoda</taxon>
        <taxon>Hexapoda</taxon>
        <taxon>Insecta</taxon>
        <taxon>Pterygota</taxon>
        <taxon>Neoptera</taxon>
        <taxon>Endopterygota</taxon>
        <taxon>Lepidoptera</taxon>
        <taxon>Glossata</taxon>
        <taxon>Ditrysia</taxon>
        <taxon>Tineoidea</taxon>
        <taxon>Psychidae</taxon>
        <taxon>Oiketicinae</taxon>
        <taxon>Eumeta</taxon>
    </lineage>
</organism>
<reference evidence="1 2" key="1">
    <citation type="journal article" date="2019" name="Commun. Biol.">
        <title>The bagworm genome reveals a unique fibroin gene that provides high tensile strength.</title>
        <authorList>
            <person name="Kono N."/>
            <person name="Nakamura H."/>
            <person name="Ohtoshi R."/>
            <person name="Tomita M."/>
            <person name="Numata K."/>
            <person name="Arakawa K."/>
        </authorList>
    </citation>
    <scope>NUCLEOTIDE SEQUENCE [LARGE SCALE GENOMIC DNA]</scope>
</reference>
<proteinExistence type="predicted"/>
<name>A0A4C1XQ38_EUMVA</name>
<accession>A0A4C1XQ38</accession>
<keyword evidence="2" id="KW-1185">Reference proteome</keyword>